<keyword evidence="2" id="KW-1185">Reference proteome</keyword>
<dbReference type="Proteomes" id="UP001148737">
    <property type="component" value="Unassembled WGS sequence"/>
</dbReference>
<sequence>MEAHIRQVKAIQARVRQFYELKVPFRIYHGSTNSTRYCHRSADNTVDTSSLHHVLAIDVEKKTALVDSNVPMDALLSSTLEHNLVPLVVMEFPGITVGGGYSGTAGESSTFRHGFFESTVNSVEMVLADGSLVTASRDENPDLFWGAASSFGTIGVVTALEVQLRDAAEAVELTYHVVKSVAEAVKIIEEKTADPAIDYIDGIIYDKTTIVICSGRLASVPKGVEVVQLLRPEDPWFYMHVSRRTRGIIGPVTDYIPLSDYLFRYDRGGFWVAKYAFDYFKKPFDDAHRIKHDRLLRARVMYHALHASGLAKENIVQDVGVPYDAAAEFHQWLDCALGIYPLWICPLRQRRDGGGGPAAAADLGEDDGRGEEEGEEGGDHEGEEDLDGMAALN</sequence>
<dbReference type="EMBL" id="JANAKD010000347">
    <property type="protein sequence ID" value="KAJ3494752.1"/>
    <property type="molecule type" value="Genomic_DNA"/>
</dbReference>
<comment type="caution">
    <text evidence="1">The sequence shown here is derived from an EMBL/GenBank/DDBJ whole genome shotgun (WGS) entry which is preliminary data.</text>
</comment>
<accession>A0ACC1QX29</accession>
<evidence type="ECO:0000313" key="1">
    <source>
        <dbReference type="EMBL" id="KAJ3494752.1"/>
    </source>
</evidence>
<protein>
    <submittedName>
        <fullName evidence="1">Uncharacterized protein</fullName>
    </submittedName>
</protein>
<organism evidence="1 2">
    <name type="scientific">Lecanicillium saksenae</name>
    <dbReference type="NCBI Taxonomy" id="468837"/>
    <lineage>
        <taxon>Eukaryota</taxon>
        <taxon>Fungi</taxon>
        <taxon>Dikarya</taxon>
        <taxon>Ascomycota</taxon>
        <taxon>Pezizomycotina</taxon>
        <taxon>Sordariomycetes</taxon>
        <taxon>Hypocreomycetidae</taxon>
        <taxon>Hypocreales</taxon>
        <taxon>Cordycipitaceae</taxon>
        <taxon>Lecanicillium</taxon>
    </lineage>
</organism>
<reference evidence="1" key="1">
    <citation type="submission" date="2022-07" db="EMBL/GenBank/DDBJ databases">
        <title>Genome Sequence of Lecanicillium saksenae.</title>
        <authorList>
            <person name="Buettner E."/>
        </authorList>
    </citation>
    <scope>NUCLEOTIDE SEQUENCE</scope>
    <source>
        <strain evidence="1">VT-O1</strain>
    </source>
</reference>
<gene>
    <name evidence="1" type="ORF">NLG97_g3876</name>
</gene>
<name>A0ACC1QX29_9HYPO</name>
<proteinExistence type="predicted"/>
<evidence type="ECO:0000313" key="2">
    <source>
        <dbReference type="Proteomes" id="UP001148737"/>
    </source>
</evidence>